<gene>
    <name evidence="2" type="ORF">HMPREF1576_01487</name>
</gene>
<accession>S4GIK8</accession>
<keyword evidence="1" id="KW-0812">Transmembrane</keyword>
<dbReference type="Proteomes" id="UP000014601">
    <property type="component" value="Unassembled WGS sequence"/>
</dbReference>
<sequence length="47" mass="5365">MSVSRPTQPGQKRQRVLYHLIATNTPLCASFVRFVTFLIIAEIYNAL</sequence>
<dbReference type="EMBL" id="ATJO01000183">
    <property type="protein sequence ID" value="EPI49028.1"/>
    <property type="molecule type" value="Genomic_DNA"/>
</dbReference>
<keyword evidence="1" id="KW-0472">Membrane</keyword>
<comment type="caution">
    <text evidence="2">The sequence shown here is derived from an EMBL/GenBank/DDBJ whole genome shotgun (WGS) entry which is preliminary data.</text>
</comment>
<evidence type="ECO:0000313" key="3">
    <source>
        <dbReference type="Proteomes" id="UP000014601"/>
    </source>
</evidence>
<evidence type="ECO:0000256" key="1">
    <source>
        <dbReference type="SAM" id="Phobius"/>
    </source>
</evidence>
<keyword evidence="1" id="KW-1133">Transmembrane helix</keyword>
<reference evidence="2 3" key="1">
    <citation type="submission" date="2013-06" db="EMBL/GenBank/DDBJ databases">
        <authorList>
            <person name="Weinstock G."/>
            <person name="Sodergren E."/>
            <person name="Lobos E.A."/>
            <person name="Fulton L."/>
            <person name="Fulton R."/>
            <person name="Courtney L."/>
            <person name="Fronick C."/>
            <person name="O'Laughlin M."/>
            <person name="Godfrey J."/>
            <person name="Wilson R.M."/>
            <person name="Miner T."/>
            <person name="Farmer C."/>
            <person name="Delehaunty K."/>
            <person name="Cordes M."/>
            <person name="Minx P."/>
            <person name="Tomlinson C."/>
            <person name="Chen J."/>
            <person name="Wollam A."/>
            <person name="Pepin K.H."/>
            <person name="Bhonagiri V."/>
            <person name="Zhang X."/>
            <person name="Warren W."/>
            <person name="Mitreva M."/>
            <person name="Mardis E.R."/>
            <person name="Wilson R.K."/>
        </authorList>
    </citation>
    <scope>NUCLEOTIDE SEQUENCE [LARGE SCALE GENOMIC DNA]</scope>
    <source>
        <strain evidence="2 3">JCP7719</strain>
    </source>
</reference>
<organism evidence="2 3">
    <name type="scientific">Gardnerella pickettii JCP7719</name>
    <dbReference type="NCBI Taxonomy" id="1261061"/>
    <lineage>
        <taxon>Bacteria</taxon>
        <taxon>Bacillati</taxon>
        <taxon>Actinomycetota</taxon>
        <taxon>Actinomycetes</taxon>
        <taxon>Bifidobacteriales</taxon>
        <taxon>Bifidobacteriaceae</taxon>
        <taxon>Gardnerella</taxon>
        <taxon>Gardnerella pickettii</taxon>
    </lineage>
</organism>
<feature type="transmembrane region" description="Helical" evidence="1">
    <location>
        <begin position="21"/>
        <end position="44"/>
    </location>
</feature>
<proteinExistence type="predicted"/>
<protein>
    <submittedName>
        <fullName evidence="2">Uncharacterized protein</fullName>
    </submittedName>
</protein>
<dbReference type="HOGENOM" id="CLU_3168505_0_0_11"/>
<name>S4GIK8_9BIFI</name>
<dbReference type="AlphaFoldDB" id="S4GIK8"/>
<evidence type="ECO:0000313" key="2">
    <source>
        <dbReference type="EMBL" id="EPI49028.1"/>
    </source>
</evidence>